<evidence type="ECO:0000256" key="7">
    <source>
        <dbReference type="ARBA" id="ARBA00023049"/>
    </source>
</evidence>
<proteinExistence type="inferred from homology"/>
<evidence type="ECO:0000256" key="1">
    <source>
        <dbReference type="ARBA" id="ARBA00001362"/>
    </source>
</evidence>
<comment type="caution">
    <text evidence="10">The sequence shown here is derived from an EMBL/GenBank/DDBJ whole genome shotgun (WGS) entry which is preliminary data.</text>
</comment>
<keyword evidence="4 9" id="KW-0378">Hydrolase</keyword>
<evidence type="ECO:0000256" key="5">
    <source>
        <dbReference type="ARBA" id="ARBA00022833"/>
    </source>
</evidence>
<dbReference type="GO" id="GO:0008237">
    <property type="term" value="F:metallopeptidase activity"/>
    <property type="evidence" value="ECO:0007669"/>
    <property type="project" value="UniProtKB-KW"/>
</dbReference>
<dbReference type="Gene3D" id="3.30.1380.10">
    <property type="match status" value="1"/>
</dbReference>
<evidence type="ECO:0000313" key="11">
    <source>
        <dbReference type="Proteomes" id="UP000284605"/>
    </source>
</evidence>
<dbReference type="InterPro" id="IPR009045">
    <property type="entry name" value="Zn_M74/Hedgehog-like"/>
</dbReference>
<dbReference type="RefSeq" id="WP_119782469.1">
    <property type="nucleotide sequence ID" value="NZ_QYUK01000011.1"/>
</dbReference>
<dbReference type="Pfam" id="PF01427">
    <property type="entry name" value="Peptidase_M15"/>
    <property type="match status" value="1"/>
</dbReference>
<protein>
    <recommendedName>
        <fullName evidence="9">D-alanyl-D-alanine dipeptidase</fullName>
        <shortName evidence="9">D-Ala-D-Ala dipeptidase</shortName>
        <ecNumber evidence="9">3.4.13.22</ecNumber>
    </recommendedName>
</protein>
<keyword evidence="5 9" id="KW-0862">Zinc</keyword>
<keyword evidence="11" id="KW-1185">Reference proteome</keyword>
<keyword evidence="6 9" id="KW-0224">Dipeptidase</keyword>
<feature type="binding site" evidence="9">
    <location>
        <position position="159"/>
    </location>
    <ligand>
        <name>Zn(2+)</name>
        <dbReference type="ChEBI" id="CHEBI:29105"/>
        <note>catalytic</note>
    </ligand>
</feature>
<dbReference type="PANTHER" id="PTHR43126">
    <property type="entry name" value="D-ALANYL-D-ALANINE DIPEPTIDASE"/>
    <property type="match status" value="1"/>
</dbReference>
<dbReference type="EMBL" id="QYUK01000011">
    <property type="protein sequence ID" value="RJF90162.1"/>
    <property type="molecule type" value="Genomic_DNA"/>
</dbReference>
<feature type="binding site" evidence="9">
    <location>
        <position position="100"/>
    </location>
    <ligand>
        <name>Zn(2+)</name>
        <dbReference type="ChEBI" id="CHEBI:29105"/>
        <note>catalytic</note>
    </ligand>
</feature>
<dbReference type="PANTHER" id="PTHR43126:SF1">
    <property type="entry name" value="D-ALANYL-D-ALANINE DIPEPTIDASE"/>
    <property type="match status" value="1"/>
</dbReference>
<sequence>MLTEIHEGPGRPLIRLAYATANNLTNKPIYTRSACFLQVEAAAALDRAQAAARAIGLTLIVYDAFRPTEAQWVLWHHLPDPTFIADPRAGSTHGRGIAVDLTLGTPDGVPLDMGTGFDDMTQSSFHNAPVPLEARRNRLILLGLMTQAGFEHIESEWWHYNLPAAERYPLLTDAAAGTRLMAR</sequence>
<dbReference type="InterPro" id="IPR000755">
    <property type="entry name" value="A_A_dipeptidase"/>
</dbReference>
<dbReference type="Proteomes" id="UP000284605">
    <property type="component" value="Unassembled WGS sequence"/>
</dbReference>
<keyword evidence="7 9" id="KW-0482">Metalloprotease</keyword>
<dbReference type="GO" id="GO:0071555">
    <property type="term" value="P:cell wall organization"/>
    <property type="evidence" value="ECO:0007669"/>
    <property type="project" value="UniProtKB-KW"/>
</dbReference>
<dbReference type="GO" id="GO:0008270">
    <property type="term" value="F:zinc ion binding"/>
    <property type="evidence" value="ECO:0007669"/>
    <property type="project" value="UniProtKB-UniRule"/>
</dbReference>
<dbReference type="GO" id="GO:0006508">
    <property type="term" value="P:proteolysis"/>
    <property type="evidence" value="ECO:0007669"/>
    <property type="project" value="UniProtKB-KW"/>
</dbReference>
<dbReference type="PIRSF" id="PIRSF026671">
    <property type="entry name" value="AA_dipeptidase"/>
    <property type="match status" value="1"/>
</dbReference>
<dbReference type="NCBIfam" id="NF007557">
    <property type="entry name" value="PRK10178.1"/>
    <property type="match status" value="1"/>
</dbReference>
<comment type="cofactor">
    <cofactor evidence="9">
        <name>Zn(2+)</name>
        <dbReference type="ChEBI" id="CHEBI:29105"/>
    </cofactor>
    <text evidence="9">Binds 1 zinc ion per subunit.</text>
</comment>
<keyword evidence="8" id="KW-0961">Cell wall biogenesis/degradation</keyword>
<evidence type="ECO:0000256" key="8">
    <source>
        <dbReference type="ARBA" id="ARBA00023316"/>
    </source>
</evidence>
<organism evidence="10 11">
    <name type="scientific">Oleomonas cavernae</name>
    <dbReference type="NCBI Taxonomy" id="2320859"/>
    <lineage>
        <taxon>Bacteria</taxon>
        <taxon>Pseudomonadati</taxon>
        <taxon>Pseudomonadota</taxon>
        <taxon>Alphaproteobacteria</taxon>
        <taxon>Acetobacterales</taxon>
        <taxon>Acetobacteraceae</taxon>
        <taxon>Oleomonas</taxon>
    </lineage>
</organism>
<dbReference type="SUPFAM" id="SSF55166">
    <property type="entry name" value="Hedgehog/DD-peptidase"/>
    <property type="match status" value="1"/>
</dbReference>
<comment type="catalytic activity">
    <reaction evidence="1 9">
        <text>D-alanyl-D-alanine + H2O = 2 D-alanine</text>
        <dbReference type="Rhea" id="RHEA:20661"/>
        <dbReference type="ChEBI" id="CHEBI:15377"/>
        <dbReference type="ChEBI" id="CHEBI:57416"/>
        <dbReference type="ChEBI" id="CHEBI:57822"/>
        <dbReference type="EC" id="3.4.13.22"/>
    </reaction>
</comment>
<evidence type="ECO:0000256" key="9">
    <source>
        <dbReference type="HAMAP-Rule" id="MF_01924"/>
    </source>
</evidence>
<reference evidence="10 11" key="1">
    <citation type="submission" date="2018-09" db="EMBL/GenBank/DDBJ databases">
        <authorList>
            <person name="Zhu H."/>
        </authorList>
    </citation>
    <scope>NUCLEOTIDE SEQUENCE [LARGE SCALE GENOMIC DNA]</scope>
    <source>
        <strain evidence="10 11">K1W22B-8</strain>
    </source>
</reference>
<dbReference type="EC" id="3.4.13.22" evidence="9"/>
<dbReference type="AlphaFoldDB" id="A0A418WJM3"/>
<comment type="function">
    <text evidence="9">Catalyzes hydrolysis of the D-alanyl-D-alanine dipeptide.</text>
</comment>
<evidence type="ECO:0000256" key="2">
    <source>
        <dbReference type="ARBA" id="ARBA00022670"/>
    </source>
</evidence>
<feature type="binding site" evidence="9">
    <location>
        <position position="93"/>
    </location>
    <ligand>
        <name>Zn(2+)</name>
        <dbReference type="ChEBI" id="CHEBI:29105"/>
        <note>catalytic</note>
    </ligand>
</feature>
<accession>A0A418WJM3</accession>
<evidence type="ECO:0000256" key="3">
    <source>
        <dbReference type="ARBA" id="ARBA00022723"/>
    </source>
</evidence>
<comment type="similarity">
    <text evidence="9">Belongs to the peptidase M15D family.</text>
</comment>
<dbReference type="GO" id="GO:0160237">
    <property type="term" value="F:D-Ala-D-Ala dipeptidase activity"/>
    <property type="evidence" value="ECO:0007669"/>
    <property type="project" value="UniProtKB-EC"/>
</dbReference>
<feature type="site" description="Transition state stabilizer" evidence="9">
    <location>
        <position position="66"/>
    </location>
</feature>
<gene>
    <name evidence="9" type="primary">ddpX</name>
    <name evidence="10" type="ORF">D3874_24125</name>
</gene>
<evidence type="ECO:0000313" key="10">
    <source>
        <dbReference type="EMBL" id="RJF90162.1"/>
    </source>
</evidence>
<dbReference type="CDD" id="cd14840">
    <property type="entry name" value="D-Ala-D-Ala_dipeptidase_Aad"/>
    <property type="match status" value="1"/>
</dbReference>
<dbReference type="OrthoDB" id="9801430at2"/>
<evidence type="ECO:0000256" key="4">
    <source>
        <dbReference type="ARBA" id="ARBA00022801"/>
    </source>
</evidence>
<name>A0A418WJM3_9PROT</name>
<dbReference type="HAMAP" id="MF_01924">
    <property type="entry name" value="A_A_dipeptidase"/>
    <property type="match status" value="1"/>
</dbReference>
<keyword evidence="2 9" id="KW-0645">Protease</keyword>
<feature type="active site" description="Proton donor/acceptor" evidence="9">
    <location>
        <position position="156"/>
    </location>
</feature>
<evidence type="ECO:0000256" key="6">
    <source>
        <dbReference type="ARBA" id="ARBA00022997"/>
    </source>
</evidence>
<keyword evidence="3 9" id="KW-0479">Metal-binding</keyword>